<organism evidence="6 7">
    <name type="scientific">Simiduia agarivorans (strain DSM 21679 / JCM 13881 / BCRC 17597 / SA1)</name>
    <dbReference type="NCBI Taxonomy" id="1117647"/>
    <lineage>
        <taxon>Bacteria</taxon>
        <taxon>Pseudomonadati</taxon>
        <taxon>Pseudomonadota</taxon>
        <taxon>Gammaproteobacteria</taxon>
        <taxon>Cellvibrionales</taxon>
        <taxon>Cellvibrionaceae</taxon>
        <taxon>Simiduia</taxon>
    </lineage>
</organism>
<dbReference type="GO" id="GO:0030246">
    <property type="term" value="F:carbohydrate binding"/>
    <property type="evidence" value="ECO:0007669"/>
    <property type="project" value="UniProtKB-UniRule"/>
</dbReference>
<evidence type="ECO:0000256" key="3">
    <source>
        <dbReference type="ARBA" id="ARBA00023235"/>
    </source>
</evidence>
<evidence type="ECO:0000313" key="7">
    <source>
        <dbReference type="Proteomes" id="UP000000466"/>
    </source>
</evidence>
<evidence type="ECO:0000256" key="2">
    <source>
        <dbReference type="ARBA" id="ARBA00005866"/>
    </source>
</evidence>
<keyword evidence="3 4" id="KW-0413">Isomerase</keyword>
<dbReference type="GO" id="GO:0005975">
    <property type="term" value="P:carbohydrate metabolic process"/>
    <property type="evidence" value="ECO:0007669"/>
    <property type="project" value="InterPro"/>
</dbReference>
<dbReference type="InterPro" id="IPR008183">
    <property type="entry name" value="Aldose_1/G6P_1-epimerase"/>
</dbReference>
<protein>
    <recommendedName>
        <fullName evidence="4">Putative glucose-6-phosphate 1-epimerase</fullName>
        <ecNumber evidence="4">5.1.3.15</ecNumber>
    </recommendedName>
</protein>
<dbReference type="Pfam" id="PF01263">
    <property type="entry name" value="Aldose_epim"/>
    <property type="match status" value="1"/>
</dbReference>
<accession>K4KVD6</accession>
<dbReference type="Proteomes" id="UP000000466">
    <property type="component" value="Chromosome"/>
</dbReference>
<dbReference type="PIRSF" id="PIRSF016020">
    <property type="entry name" value="PHexose_mutarotase"/>
    <property type="match status" value="1"/>
</dbReference>
<dbReference type="SUPFAM" id="SSF74650">
    <property type="entry name" value="Galactose mutarotase-like"/>
    <property type="match status" value="1"/>
</dbReference>
<feature type="active site" evidence="5">
    <location>
        <position position="146"/>
    </location>
</feature>
<comment type="similarity">
    <text evidence="2 4">Belongs to the glucose-6-phosphate 1-epimerase family.</text>
</comment>
<evidence type="ECO:0000256" key="5">
    <source>
        <dbReference type="PIRSR" id="PIRSR016020-1"/>
    </source>
</evidence>
<dbReference type="eggNOG" id="COG0676">
    <property type="taxonomic scope" value="Bacteria"/>
</dbReference>
<dbReference type="KEGG" id="saga:M5M_03540"/>
<dbReference type="InterPro" id="IPR025532">
    <property type="entry name" value="G6P_1-epimerase"/>
</dbReference>
<gene>
    <name evidence="6" type="ordered locus">M5M_03540</name>
</gene>
<proteinExistence type="inferred from homology"/>
<dbReference type="GO" id="GO:0047938">
    <property type="term" value="F:glucose-6-phosphate 1-epimerase activity"/>
    <property type="evidence" value="ECO:0007669"/>
    <property type="project" value="UniProtKB-UniRule"/>
</dbReference>
<reference evidence="6 7" key="1">
    <citation type="journal article" date="2013" name="Genome Announc.">
        <title>Complete genome sequence of Simiduia agarivorans SA1(T), a marine bacterium able to degrade a variety of polysaccharides.</title>
        <authorList>
            <person name="Lin S.Y."/>
            <person name="Shieh W.Y."/>
            <person name="Chen J.S."/>
            <person name="Tang S.L."/>
        </authorList>
    </citation>
    <scope>NUCLEOTIDE SEQUENCE [LARGE SCALE GENOMIC DNA]</scope>
    <source>
        <strain evidence="7">DSM 21679 / JCM 13881 / BCRC 17597 / SA1</strain>
    </source>
</reference>
<dbReference type="AlphaFoldDB" id="K4KVD6"/>
<dbReference type="OrthoDB" id="9790727at2"/>
<feature type="active site" evidence="5">
    <location>
        <position position="246"/>
    </location>
</feature>
<dbReference type="InterPro" id="IPR014718">
    <property type="entry name" value="GH-type_carb-bd"/>
</dbReference>
<keyword evidence="7" id="KW-1185">Reference proteome</keyword>
<dbReference type="PANTHER" id="PTHR11122:SF13">
    <property type="entry name" value="GLUCOSE-6-PHOSPHATE 1-EPIMERASE"/>
    <property type="match status" value="1"/>
</dbReference>
<dbReference type="STRING" id="1117647.M5M_03540"/>
<dbReference type="EMBL" id="CP003746">
    <property type="protein sequence ID" value="AFU97917.1"/>
    <property type="molecule type" value="Genomic_DNA"/>
</dbReference>
<name>K4KVD6_SIMAS</name>
<dbReference type="HOGENOM" id="CLU_048345_4_0_6"/>
<comment type="catalytic activity">
    <reaction evidence="1">
        <text>alpha-D-glucose 6-phosphate = beta-D-glucose 6-phosphate</text>
        <dbReference type="Rhea" id="RHEA:16249"/>
        <dbReference type="ChEBI" id="CHEBI:58225"/>
        <dbReference type="ChEBI" id="CHEBI:58247"/>
        <dbReference type="EC" id="5.1.3.15"/>
    </reaction>
</comment>
<dbReference type="EC" id="5.1.3.15" evidence="4"/>
<dbReference type="Gene3D" id="2.70.98.10">
    <property type="match status" value="1"/>
</dbReference>
<sequence>MAHTASGLRYFEVQHPLLSARIFEQGAQLVQFQSVGKPPMLWVSEAEPFKPGAAIRGGIPVCWPWFGPDPQGIGPAHGLARTQTWQLYLAQQTDSSVCLGFRFQITESSMAGLGAELVFELSDRLRLTLITHNRSEKRLTFSSALHSYFPVGDIRQALLSGAAGRQYTDSLSSAQSTESEQQLVFDQEVDRIYYGSSPWQLCSPTLCLNIESEGSGSTVVWNPWIEKSARLSHFNPDDYLRMLCVETANCGADSRLLEPGQQHVMAVEYSYLPLANSP</sequence>
<evidence type="ECO:0000256" key="4">
    <source>
        <dbReference type="PIRNR" id="PIRNR016020"/>
    </source>
</evidence>
<dbReference type="CDD" id="cd09020">
    <property type="entry name" value="D-hex-6-P-epi_like"/>
    <property type="match status" value="1"/>
</dbReference>
<dbReference type="PANTHER" id="PTHR11122">
    <property type="entry name" value="APOSPORY-ASSOCIATED PROTEIN C-RELATED"/>
    <property type="match status" value="1"/>
</dbReference>
<evidence type="ECO:0000256" key="1">
    <source>
        <dbReference type="ARBA" id="ARBA00001096"/>
    </source>
</evidence>
<evidence type="ECO:0000313" key="6">
    <source>
        <dbReference type="EMBL" id="AFU97917.1"/>
    </source>
</evidence>
<dbReference type="InterPro" id="IPR011013">
    <property type="entry name" value="Gal_mutarotase_sf_dom"/>
</dbReference>